<comment type="caution">
    <text evidence="2">The sequence shown here is derived from an EMBL/GenBank/DDBJ whole genome shotgun (WGS) entry which is preliminary data.</text>
</comment>
<proteinExistence type="predicted"/>
<protein>
    <submittedName>
        <fullName evidence="2">Uncharacterized protein</fullName>
    </submittedName>
</protein>
<feature type="region of interest" description="Disordered" evidence="1">
    <location>
        <begin position="1"/>
        <end position="138"/>
    </location>
</feature>
<name>A0ABQ5AV64_9ASTR</name>
<reference evidence="2" key="2">
    <citation type="submission" date="2022-01" db="EMBL/GenBank/DDBJ databases">
        <authorList>
            <person name="Yamashiro T."/>
            <person name="Shiraishi A."/>
            <person name="Satake H."/>
            <person name="Nakayama K."/>
        </authorList>
    </citation>
    <scope>NUCLEOTIDE SEQUENCE</scope>
</reference>
<evidence type="ECO:0000313" key="3">
    <source>
        <dbReference type="Proteomes" id="UP001151760"/>
    </source>
</evidence>
<gene>
    <name evidence="2" type="ORF">Tco_0840997</name>
</gene>
<sequence length="391" mass="42630">MSDSENSTVTNMVVSSPFGGLTDIGSPGVDGPHVMPEDPYAYVAATFQAPPSPDYVPGPEEPEQAPLSPKFPLPAAVSLTAESPGYIVDSYPKEDPADYPADGEDDDESSDDDEDDDDDVEEVEEDEEEEEHPALADSVLLPVHHVIARKSIRDKPPIPFWSEAEIDKLLDIPSPPPSPLFPWLSPLPQIPSPPLPVSSPVPVSPSPLPFSPTYPLGYRAAMVQLRAETPSTSHPPPSSTPPSRTPPLLPIPLPTPSPPLLLLSNDCKMDVYEVCLPPRKRLCFALGPRYKVSESLSAPIARPTGGFRADYGFVATLDGKIRRDPKRDDTDKIYERLDDAHDARSLMSGQLNMLYRDRRAHARTTLLMEREAKLSCEAWGRSVDASDLACS</sequence>
<keyword evidence="3" id="KW-1185">Reference proteome</keyword>
<accession>A0ABQ5AV64</accession>
<reference evidence="2" key="1">
    <citation type="journal article" date="2022" name="Int. J. Mol. Sci.">
        <title>Draft Genome of Tanacetum Coccineum: Genomic Comparison of Closely Related Tanacetum-Family Plants.</title>
        <authorList>
            <person name="Yamashiro T."/>
            <person name="Shiraishi A."/>
            <person name="Nakayama K."/>
            <person name="Satake H."/>
        </authorList>
    </citation>
    <scope>NUCLEOTIDE SEQUENCE</scope>
</reference>
<feature type="region of interest" description="Disordered" evidence="1">
    <location>
        <begin position="227"/>
        <end position="251"/>
    </location>
</feature>
<evidence type="ECO:0000313" key="2">
    <source>
        <dbReference type="EMBL" id="GJT06535.1"/>
    </source>
</evidence>
<dbReference type="EMBL" id="BQNB010012677">
    <property type="protein sequence ID" value="GJT06535.1"/>
    <property type="molecule type" value="Genomic_DNA"/>
</dbReference>
<evidence type="ECO:0000256" key="1">
    <source>
        <dbReference type="SAM" id="MobiDB-lite"/>
    </source>
</evidence>
<organism evidence="2 3">
    <name type="scientific">Tanacetum coccineum</name>
    <dbReference type="NCBI Taxonomy" id="301880"/>
    <lineage>
        <taxon>Eukaryota</taxon>
        <taxon>Viridiplantae</taxon>
        <taxon>Streptophyta</taxon>
        <taxon>Embryophyta</taxon>
        <taxon>Tracheophyta</taxon>
        <taxon>Spermatophyta</taxon>
        <taxon>Magnoliopsida</taxon>
        <taxon>eudicotyledons</taxon>
        <taxon>Gunneridae</taxon>
        <taxon>Pentapetalae</taxon>
        <taxon>asterids</taxon>
        <taxon>campanulids</taxon>
        <taxon>Asterales</taxon>
        <taxon>Asteraceae</taxon>
        <taxon>Asteroideae</taxon>
        <taxon>Anthemideae</taxon>
        <taxon>Anthemidinae</taxon>
        <taxon>Tanacetum</taxon>
    </lineage>
</organism>
<feature type="compositionally biased region" description="Polar residues" evidence="1">
    <location>
        <begin position="1"/>
        <end position="14"/>
    </location>
</feature>
<dbReference type="Proteomes" id="UP001151760">
    <property type="component" value="Unassembled WGS sequence"/>
</dbReference>
<dbReference type="PRINTS" id="PR01217">
    <property type="entry name" value="PRICHEXTENSN"/>
</dbReference>
<feature type="compositionally biased region" description="Pro residues" evidence="1">
    <location>
        <begin position="233"/>
        <end position="251"/>
    </location>
</feature>
<feature type="compositionally biased region" description="Acidic residues" evidence="1">
    <location>
        <begin position="101"/>
        <end position="131"/>
    </location>
</feature>